<dbReference type="EMBL" id="JAKLTR010000003">
    <property type="protein sequence ID" value="MCG2613925.1"/>
    <property type="molecule type" value="Genomic_DNA"/>
</dbReference>
<dbReference type="PANTHER" id="PTHR48075">
    <property type="entry name" value="3-HYDROXYACYL-COA DEHYDROGENASE FAMILY PROTEIN"/>
    <property type="match status" value="1"/>
</dbReference>
<sequence length="210" mass="23827">MQIVVITNDTLKNELLAQTPENPAAFHFISHLDEWPDEMSPRICIDLLFDGSPERSAWLRQKNCRLTIVNSVLYTLNETDTQFVRVNAWTGFLQRNIVEAAVLDDNLHTEAEQLFSSIGKSMEWVPDICGFLSARVVATIVNEAFYSLEEEISSEKEIDTAMKLGTNYPFGPFEWAAKIGISNIHDLLKKLSFGELRYTPCKLLEKKALA</sequence>
<comment type="caution">
    <text evidence="2">The sequence shown here is derived from an EMBL/GenBank/DDBJ whole genome shotgun (WGS) entry which is preliminary data.</text>
</comment>
<dbReference type="Gene3D" id="1.10.1040.10">
    <property type="entry name" value="N-(1-d-carboxylethyl)-l-norvaline Dehydrogenase, domain 2"/>
    <property type="match status" value="1"/>
</dbReference>
<evidence type="ECO:0000313" key="3">
    <source>
        <dbReference type="Proteomes" id="UP001165367"/>
    </source>
</evidence>
<protein>
    <submittedName>
        <fullName evidence="2">3-hydroxyacyl-CoA dehydrogenase family protein</fullName>
    </submittedName>
</protein>
<proteinExistence type="predicted"/>
<reference evidence="2" key="1">
    <citation type="submission" date="2022-01" db="EMBL/GenBank/DDBJ databases">
        <authorList>
            <person name="Jo J.-H."/>
            <person name="Im W.-T."/>
        </authorList>
    </citation>
    <scope>NUCLEOTIDE SEQUENCE</scope>
    <source>
        <strain evidence="2">NA20</strain>
    </source>
</reference>
<name>A0ABS9KNL3_9BACT</name>
<gene>
    <name evidence="2" type="ORF">LZZ85_06515</name>
</gene>
<dbReference type="Pfam" id="PF00725">
    <property type="entry name" value="3HCDH"/>
    <property type="match status" value="1"/>
</dbReference>
<dbReference type="InterPro" id="IPR008927">
    <property type="entry name" value="6-PGluconate_DH-like_C_sf"/>
</dbReference>
<dbReference type="PANTHER" id="PTHR48075:SF5">
    <property type="entry name" value="3-HYDROXYBUTYRYL-COA DEHYDROGENASE"/>
    <property type="match status" value="1"/>
</dbReference>
<evidence type="ECO:0000313" key="2">
    <source>
        <dbReference type="EMBL" id="MCG2613925.1"/>
    </source>
</evidence>
<dbReference type="Proteomes" id="UP001165367">
    <property type="component" value="Unassembled WGS sequence"/>
</dbReference>
<dbReference type="SUPFAM" id="SSF48179">
    <property type="entry name" value="6-phosphogluconate dehydrogenase C-terminal domain-like"/>
    <property type="match status" value="1"/>
</dbReference>
<evidence type="ECO:0000259" key="1">
    <source>
        <dbReference type="Pfam" id="PF00725"/>
    </source>
</evidence>
<accession>A0ABS9KNL3</accession>
<feature type="domain" description="3-hydroxyacyl-CoA dehydrogenase C-terminal" evidence="1">
    <location>
        <begin position="130"/>
        <end position="208"/>
    </location>
</feature>
<organism evidence="2 3">
    <name type="scientific">Terrimonas ginsenosidimutans</name>
    <dbReference type="NCBI Taxonomy" id="2908004"/>
    <lineage>
        <taxon>Bacteria</taxon>
        <taxon>Pseudomonadati</taxon>
        <taxon>Bacteroidota</taxon>
        <taxon>Chitinophagia</taxon>
        <taxon>Chitinophagales</taxon>
        <taxon>Chitinophagaceae</taxon>
        <taxon>Terrimonas</taxon>
    </lineage>
</organism>
<dbReference type="InterPro" id="IPR006108">
    <property type="entry name" value="3HC_DH_C"/>
</dbReference>
<dbReference type="InterPro" id="IPR013328">
    <property type="entry name" value="6PGD_dom2"/>
</dbReference>
<dbReference type="RefSeq" id="WP_237870305.1">
    <property type="nucleotide sequence ID" value="NZ_JAKLTR010000003.1"/>
</dbReference>
<keyword evidence="3" id="KW-1185">Reference proteome</keyword>